<dbReference type="SMART" id="SM00052">
    <property type="entry name" value="EAL"/>
    <property type="match status" value="1"/>
</dbReference>
<dbReference type="InterPro" id="IPR050706">
    <property type="entry name" value="Cyclic-di-GMP_PDE-like"/>
</dbReference>
<dbReference type="CDD" id="cd01948">
    <property type="entry name" value="EAL"/>
    <property type="match status" value="1"/>
</dbReference>
<dbReference type="Pfam" id="PF00563">
    <property type="entry name" value="EAL"/>
    <property type="match status" value="1"/>
</dbReference>
<evidence type="ECO:0000259" key="2">
    <source>
        <dbReference type="PROSITE" id="PS50883"/>
    </source>
</evidence>
<sequence>MGGWIRHSVQAAIYLNLFALLGVAVFDHNLSSWLSLAIAVPTCLLLALIGPVLWLRGHPLSGIYTLSWGALTIGCLLTIANMFGLLPNSFITTHGVQLGSTIQALVLTAALANRIYLERESQARSREAELAALSAQRRAEQRSLDQAMREPLTRLPNRTCFEMTASETLNLKPGKRWAVCVLRLNNLAAITKTLGHRNSDRLLELVALRLHQIALELPGVQPVGPRDDDCLAVLEPATFAYLMDAGAATYDPQRVEQLREPIDYLGMQLPMDSCIGVAIFPDHGQDLNTLVHQAYVAQESAIAIEKGMAYYTPARDPYSPERLTLVTELRHALEHNELALWYQPKRCLKSNEIVGVEALIRWPGRQPAVHADQLIALAEQSGLIRPLTRWVMEQALAARNVLLEAGLDLTVSINISPNNLRERDFPLFVQRLMTSHHQHRGRLILEVTETSMMQDPANSMRTLRSLDYAGIPLAIDDFGSGYSSLSYIKQLPACEVKIDRSLVTDLLTHTDDRIIVKTTIDMCHNLGYQVVAEGVEDEATTELLREMGCDMIQGYVLAKPQPLADLIAQLRPGDRDLPVLRQ</sequence>
<dbReference type="PANTHER" id="PTHR33121">
    <property type="entry name" value="CYCLIC DI-GMP PHOSPHODIESTERASE PDEF"/>
    <property type="match status" value="1"/>
</dbReference>
<dbReference type="SUPFAM" id="SSF55073">
    <property type="entry name" value="Nucleotide cyclase"/>
    <property type="match status" value="1"/>
</dbReference>
<evidence type="ECO:0000259" key="3">
    <source>
        <dbReference type="PROSITE" id="PS50887"/>
    </source>
</evidence>
<proteinExistence type="predicted"/>
<keyword evidence="1" id="KW-0472">Membrane</keyword>
<dbReference type="Gene3D" id="3.20.20.450">
    <property type="entry name" value="EAL domain"/>
    <property type="match status" value="1"/>
</dbReference>
<dbReference type="SUPFAM" id="SSF141868">
    <property type="entry name" value="EAL domain-like"/>
    <property type="match status" value="1"/>
</dbReference>
<name>A0ABQ3ANA2_9GAMM</name>
<feature type="transmembrane region" description="Helical" evidence="1">
    <location>
        <begin position="98"/>
        <end position="117"/>
    </location>
</feature>
<dbReference type="SMART" id="SM00267">
    <property type="entry name" value="GGDEF"/>
    <property type="match status" value="1"/>
</dbReference>
<feature type="domain" description="GGDEF" evidence="3">
    <location>
        <begin position="175"/>
        <end position="314"/>
    </location>
</feature>
<evidence type="ECO:0000313" key="4">
    <source>
        <dbReference type="EMBL" id="GGY58452.1"/>
    </source>
</evidence>
<dbReference type="EMBL" id="BMXV01000001">
    <property type="protein sequence ID" value="GGY58452.1"/>
    <property type="molecule type" value="Genomic_DNA"/>
</dbReference>
<dbReference type="InterPro" id="IPR011623">
    <property type="entry name" value="7TMR_DISM_rcpt_extracell_dom1"/>
</dbReference>
<accession>A0ABQ3ANA2</accession>
<feature type="domain" description="EAL" evidence="2">
    <location>
        <begin position="322"/>
        <end position="574"/>
    </location>
</feature>
<dbReference type="InterPro" id="IPR043128">
    <property type="entry name" value="Rev_trsase/Diguanyl_cyclase"/>
</dbReference>
<dbReference type="Pfam" id="PF00990">
    <property type="entry name" value="GGDEF"/>
    <property type="match status" value="1"/>
</dbReference>
<keyword evidence="1" id="KW-0812">Transmembrane</keyword>
<feature type="transmembrane region" description="Helical" evidence="1">
    <location>
        <begin position="32"/>
        <end position="54"/>
    </location>
</feature>
<dbReference type="Pfam" id="PF07695">
    <property type="entry name" value="7TMR-DISM_7TM"/>
    <property type="match status" value="1"/>
</dbReference>
<keyword evidence="5" id="KW-1185">Reference proteome</keyword>
<evidence type="ECO:0008006" key="6">
    <source>
        <dbReference type="Google" id="ProtNLM"/>
    </source>
</evidence>
<dbReference type="InterPro" id="IPR035919">
    <property type="entry name" value="EAL_sf"/>
</dbReference>
<dbReference type="PANTHER" id="PTHR33121:SF70">
    <property type="entry name" value="SIGNALING PROTEIN YKOW"/>
    <property type="match status" value="1"/>
</dbReference>
<organism evidence="4 5">
    <name type="scientific">Marinobacter zhanjiangensis</name>
    <dbReference type="NCBI Taxonomy" id="578215"/>
    <lineage>
        <taxon>Bacteria</taxon>
        <taxon>Pseudomonadati</taxon>
        <taxon>Pseudomonadota</taxon>
        <taxon>Gammaproteobacteria</taxon>
        <taxon>Pseudomonadales</taxon>
        <taxon>Marinobacteraceae</taxon>
        <taxon>Marinobacter</taxon>
    </lineage>
</organism>
<evidence type="ECO:0000313" key="5">
    <source>
        <dbReference type="Proteomes" id="UP000601597"/>
    </source>
</evidence>
<protein>
    <recommendedName>
        <fullName evidence="6">Diguanylate cyclase (GGDEF) domain-containing protein</fullName>
    </recommendedName>
</protein>
<feature type="transmembrane region" description="Helical" evidence="1">
    <location>
        <begin position="7"/>
        <end position="26"/>
    </location>
</feature>
<dbReference type="InterPro" id="IPR001633">
    <property type="entry name" value="EAL_dom"/>
</dbReference>
<comment type="caution">
    <text evidence="4">The sequence shown here is derived from an EMBL/GenBank/DDBJ whole genome shotgun (WGS) entry which is preliminary data.</text>
</comment>
<feature type="transmembrane region" description="Helical" evidence="1">
    <location>
        <begin position="66"/>
        <end position="86"/>
    </location>
</feature>
<dbReference type="PROSITE" id="PS50883">
    <property type="entry name" value="EAL"/>
    <property type="match status" value="1"/>
</dbReference>
<keyword evidence="1" id="KW-1133">Transmembrane helix</keyword>
<dbReference type="InterPro" id="IPR029787">
    <property type="entry name" value="Nucleotide_cyclase"/>
</dbReference>
<dbReference type="PROSITE" id="PS50887">
    <property type="entry name" value="GGDEF"/>
    <property type="match status" value="1"/>
</dbReference>
<dbReference type="Gene3D" id="3.30.70.270">
    <property type="match status" value="1"/>
</dbReference>
<reference evidence="5" key="1">
    <citation type="journal article" date="2019" name="Int. J. Syst. Evol. Microbiol.">
        <title>The Global Catalogue of Microorganisms (GCM) 10K type strain sequencing project: providing services to taxonomists for standard genome sequencing and annotation.</title>
        <authorList>
            <consortium name="The Broad Institute Genomics Platform"/>
            <consortium name="The Broad Institute Genome Sequencing Center for Infectious Disease"/>
            <person name="Wu L."/>
            <person name="Ma J."/>
        </authorList>
    </citation>
    <scope>NUCLEOTIDE SEQUENCE [LARGE SCALE GENOMIC DNA]</scope>
    <source>
        <strain evidence="5">KCTC 22280</strain>
    </source>
</reference>
<dbReference type="InterPro" id="IPR000160">
    <property type="entry name" value="GGDEF_dom"/>
</dbReference>
<gene>
    <name evidence="4" type="ORF">GCM10007071_00710</name>
</gene>
<dbReference type="Proteomes" id="UP000601597">
    <property type="component" value="Unassembled WGS sequence"/>
</dbReference>
<evidence type="ECO:0000256" key="1">
    <source>
        <dbReference type="SAM" id="Phobius"/>
    </source>
</evidence>